<protein>
    <submittedName>
        <fullName evidence="1">Uncharacterized protein</fullName>
    </submittedName>
</protein>
<proteinExistence type="predicted"/>
<accession>A0ABQ9FUU8</accession>
<comment type="caution">
    <text evidence="1">The sequence shown here is derived from an EMBL/GenBank/DDBJ whole genome shotgun (WGS) entry which is preliminary data.</text>
</comment>
<organism evidence="1 2">
    <name type="scientific">Tegillarca granosa</name>
    <name type="common">Malaysian cockle</name>
    <name type="synonym">Anadara granosa</name>
    <dbReference type="NCBI Taxonomy" id="220873"/>
    <lineage>
        <taxon>Eukaryota</taxon>
        <taxon>Metazoa</taxon>
        <taxon>Spiralia</taxon>
        <taxon>Lophotrochozoa</taxon>
        <taxon>Mollusca</taxon>
        <taxon>Bivalvia</taxon>
        <taxon>Autobranchia</taxon>
        <taxon>Pteriomorphia</taxon>
        <taxon>Arcoida</taxon>
        <taxon>Arcoidea</taxon>
        <taxon>Arcidae</taxon>
        <taxon>Tegillarca</taxon>
    </lineage>
</organism>
<gene>
    <name evidence="1" type="ORF">KUTeg_002593</name>
</gene>
<keyword evidence="2" id="KW-1185">Reference proteome</keyword>
<dbReference type="Proteomes" id="UP001217089">
    <property type="component" value="Unassembled WGS sequence"/>
</dbReference>
<evidence type="ECO:0000313" key="2">
    <source>
        <dbReference type="Proteomes" id="UP001217089"/>
    </source>
</evidence>
<sequence length="59" mass="6554">MFAVFVTFYLVKDSLIKNLFPNLLIEIVCNGCVSKCISTLLDSIRSNPNFIKCGCGHNV</sequence>
<reference evidence="1 2" key="1">
    <citation type="submission" date="2022-12" db="EMBL/GenBank/DDBJ databases">
        <title>Chromosome-level genome of Tegillarca granosa.</title>
        <authorList>
            <person name="Kim J."/>
        </authorList>
    </citation>
    <scope>NUCLEOTIDE SEQUENCE [LARGE SCALE GENOMIC DNA]</scope>
    <source>
        <strain evidence="1">Teg-2019</strain>
        <tissue evidence="1">Adductor muscle</tissue>
    </source>
</reference>
<evidence type="ECO:0000313" key="1">
    <source>
        <dbReference type="EMBL" id="KAJ8321006.1"/>
    </source>
</evidence>
<name>A0ABQ9FUU8_TEGGR</name>
<dbReference type="EMBL" id="JARBDR010000141">
    <property type="protein sequence ID" value="KAJ8321006.1"/>
    <property type="molecule type" value="Genomic_DNA"/>
</dbReference>